<evidence type="ECO:0000256" key="2">
    <source>
        <dbReference type="ARBA" id="ARBA00023015"/>
    </source>
</evidence>
<evidence type="ECO:0000256" key="4">
    <source>
        <dbReference type="ARBA" id="ARBA00023163"/>
    </source>
</evidence>
<dbReference type="InterPro" id="IPR036955">
    <property type="entry name" value="AP2/ERF_dom_sf"/>
</dbReference>
<dbReference type="Proteomes" id="UP000075243">
    <property type="component" value="Unassembled WGS sequence"/>
</dbReference>
<dbReference type="EMBL" id="KQ485431">
    <property type="protein sequence ID" value="KYP32128.1"/>
    <property type="molecule type" value="Genomic_DNA"/>
</dbReference>
<gene>
    <name evidence="8" type="ORF">KK1_047252</name>
</gene>
<dbReference type="AlphaFoldDB" id="A0A151QP98"/>
<keyword evidence="3" id="KW-0238">DNA-binding</keyword>
<feature type="domain" description="AP2/ERF" evidence="7">
    <location>
        <begin position="105"/>
        <end position="162"/>
    </location>
</feature>
<keyword evidence="5" id="KW-0539">Nucleus</keyword>
<dbReference type="PRINTS" id="PR00367">
    <property type="entry name" value="ETHRSPELEMNT"/>
</dbReference>
<comment type="subcellular location">
    <subcellularLocation>
        <location evidence="1">Nucleus</location>
    </subcellularLocation>
</comment>
<dbReference type="SMART" id="SM00380">
    <property type="entry name" value="AP2"/>
    <property type="match status" value="1"/>
</dbReference>
<evidence type="ECO:0000259" key="7">
    <source>
        <dbReference type="PROSITE" id="PS51032"/>
    </source>
</evidence>
<evidence type="ECO:0000313" key="8">
    <source>
        <dbReference type="EMBL" id="KYP32128.1"/>
    </source>
</evidence>
<dbReference type="Pfam" id="PF00847">
    <property type="entry name" value="AP2"/>
    <property type="match status" value="1"/>
</dbReference>
<evidence type="ECO:0000313" key="9">
    <source>
        <dbReference type="Proteomes" id="UP000075243"/>
    </source>
</evidence>
<keyword evidence="9" id="KW-1185">Reference proteome</keyword>
<dbReference type="FunFam" id="3.30.730.10:FF:000001">
    <property type="entry name" value="Ethylene-responsive transcription factor 2"/>
    <property type="match status" value="1"/>
</dbReference>
<dbReference type="InterPro" id="IPR016177">
    <property type="entry name" value="DNA-bd_dom_sf"/>
</dbReference>
<proteinExistence type="predicted"/>
<keyword evidence="4" id="KW-0804">Transcription</keyword>
<dbReference type="CDD" id="cd00018">
    <property type="entry name" value="AP2"/>
    <property type="match status" value="1"/>
</dbReference>
<organism evidence="8 9">
    <name type="scientific">Cajanus cajan</name>
    <name type="common">Pigeon pea</name>
    <name type="synonym">Cajanus indicus</name>
    <dbReference type="NCBI Taxonomy" id="3821"/>
    <lineage>
        <taxon>Eukaryota</taxon>
        <taxon>Viridiplantae</taxon>
        <taxon>Streptophyta</taxon>
        <taxon>Embryophyta</taxon>
        <taxon>Tracheophyta</taxon>
        <taxon>Spermatophyta</taxon>
        <taxon>Magnoliopsida</taxon>
        <taxon>eudicotyledons</taxon>
        <taxon>Gunneridae</taxon>
        <taxon>Pentapetalae</taxon>
        <taxon>rosids</taxon>
        <taxon>fabids</taxon>
        <taxon>Fabales</taxon>
        <taxon>Fabaceae</taxon>
        <taxon>Papilionoideae</taxon>
        <taxon>50 kb inversion clade</taxon>
        <taxon>NPAAA clade</taxon>
        <taxon>indigoferoid/millettioid clade</taxon>
        <taxon>Phaseoleae</taxon>
        <taxon>Cajanus</taxon>
    </lineage>
</organism>
<feature type="region of interest" description="Disordered" evidence="6">
    <location>
        <begin position="78"/>
        <end position="102"/>
    </location>
</feature>
<dbReference type="GO" id="GO:0005634">
    <property type="term" value="C:nucleus"/>
    <property type="evidence" value="ECO:0007669"/>
    <property type="project" value="UniProtKB-SubCell"/>
</dbReference>
<sequence length="300" mass="33602">MEHNNNSNLNLCKYTVHESILKKHTKSKTASTSVGPKLISISLTDPYATDSSSDEDTHRPRQRVKRYVSRIELQPPCRAANPRKRPAVGTTSCRPPPKVSASGVKYRGVRQRPWGKWAAEIRDPLRRVRIWLGTYDTAEEAALVYDHAAIRLRGPDALTNFLSTPTKEEMQVVVKRETEASGYESSDECMHISSPTSVLRYGEEKKPEEPCAGASFSECGGETASFHESCEYLVQDMMPWDDVFQFPALDEPLSHFETTPVLVGDGVIDFQEKFSASSTLCQVDDYFQDILLASEPLVLL</sequence>
<reference evidence="8" key="1">
    <citation type="journal article" date="2012" name="Nat. Biotechnol.">
        <title>Draft genome sequence of pigeonpea (Cajanus cajan), an orphan legume crop of resource-poor farmers.</title>
        <authorList>
            <person name="Varshney R.K."/>
            <person name="Chen W."/>
            <person name="Li Y."/>
            <person name="Bharti A.K."/>
            <person name="Saxena R.K."/>
            <person name="Schlueter J.A."/>
            <person name="Donoghue M.T."/>
            <person name="Azam S."/>
            <person name="Fan G."/>
            <person name="Whaley A.M."/>
            <person name="Farmer A.D."/>
            <person name="Sheridan J."/>
            <person name="Iwata A."/>
            <person name="Tuteja R."/>
            <person name="Penmetsa R.V."/>
            <person name="Wu W."/>
            <person name="Upadhyaya H.D."/>
            <person name="Yang S.P."/>
            <person name="Shah T."/>
            <person name="Saxena K.B."/>
            <person name="Michael T."/>
            <person name="McCombie W.R."/>
            <person name="Yang B."/>
            <person name="Zhang G."/>
            <person name="Yang H."/>
            <person name="Wang J."/>
            <person name="Spillane C."/>
            <person name="Cook D.R."/>
            <person name="May G.D."/>
            <person name="Xu X."/>
            <person name="Jackson S.A."/>
        </authorList>
    </citation>
    <scope>NUCLEOTIDE SEQUENCE [LARGE SCALE GENOMIC DNA]</scope>
</reference>
<dbReference type="InterPro" id="IPR001471">
    <property type="entry name" value="AP2/ERF_dom"/>
</dbReference>
<dbReference type="PROSITE" id="PS51032">
    <property type="entry name" value="AP2_ERF"/>
    <property type="match status" value="1"/>
</dbReference>
<dbReference type="PANTHER" id="PTHR31194:SF218">
    <property type="entry name" value="AP2_ERF DOMAIN-CONTAINING PROTEIN"/>
    <property type="match status" value="1"/>
</dbReference>
<dbReference type="Gene3D" id="3.30.730.10">
    <property type="entry name" value="AP2/ERF domain"/>
    <property type="match status" value="1"/>
</dbReference>
<dbReference type="STRING" id="3821.A0A151QP98"/>
<name>A0A151QP98_CAJCA</name>
<dbReference type="OMA" id="HESCEYL"/>
<protein>
    <submittedName>
        <fullName evidence="8">Ethylene-responsive transcription factor CRF4</fullName>
    </submittedName>
</protein>
<keyword evidence="2" id="KW-0805">Transcription regulation</keyword>
<dbReference type="SUPFAM" id="SSF54171">
    <property type="entry name" value="DNA-binding domain"/>
    <property type="match status" value="1"/>
</dbReference>
<evidence type="ECO:0000256" key="1">
    <source>
        <dbReference type="ARBA" id="ARBA00004123"/>
    </source>
</evidence>
<dbReference type="Gramene" id="C.cajan_45905.t">
    <property type="protein sequence ID" value="C.cajan_45905.t"/>
    <property type="gene ID" value="C.cajan_45905"/>
</dbReference>
<dbReference type="PANTHER" id="PTHR31194">
    <property type="entry name" value="SHN SHINE , DNA BINDING / TRANSCRIPTION FACTOR"/>
    <property type="match status" value="1"/>
</dbReference>
<accession>A0A151QP98</accession>
<dbReference type="InterPro" id="IPR050913">
    <property type="entry name" value="AP2/ERF_ERF"/>
</dbReference>
<dbReference type="GO" id="GO:0003677">
    <property type="term" value="F:DNA binding"/>
    <property type="evidence" value="ECO:0007669"/>
    <property type="project" value="UniProtKB-KW"/>
</dbReference>
<dbReference type="GO" id="GO:0003700">
    <property type="term" value="F:DNA-binding transcription factor activity"/>
    <property type="evidence" value="ECO:0007669"/>
    <property type="project" value="InterPro"/>
</dbReference>
<evidence type="ECO:0000256" key="5">
    <source>
        <dbReference type="ARBA" id="ARBA00023242"/>
    </source>
</evidence>
<evidence type="ECO:0000256" key="6">
    <source>
        <dbReference type="SAM" id="MobiDB-lite"/>
    </source>
</evidence>
<evidence type="ECO:0000256" key="3">
    <source>
        <dbReference type="ARBA" id="ARBA00023125"/>
    </source>
</evidence>